<name>A0A915JFG4_ROMCU</name>
<accession>A0A915JFG4</accession>
<evidence type="ECO:0000313" key="1">
    <source>
        <dbReference type="Proteomes" id="UP000887565"/>
    </source>
</evidence>
<reference evidence="2" key="1">
    <citation type="submission" date="2022-11" db="UniProtKB">
        <authorList>
            <consortium name="WormBaseParasite"/>
        </authorList>
    </citation>
    <scope>IDENTIFICATION</scope>
</reference>
<proteinExistence type="predicted"/>
<protein>
    <submittedName>
        <fullName evidence="2">Uncharacterized protein</fullName>
    </submittedName>
</protein>
<dbReference type="Proteomes" id="UP000887565">
    <property type="component" value="Unplaced"/>
</dbReference>
<dbReference type="AlphaFoldDB" id="A0A915JFG4"/>
<organism evidence="1 2">
    <name type="scientific">Romanomermis culicivorax</name>
    <name type="common">Nematode worm</name>
    <dbReference type="NCBI Taxonomy" id="13658"/>
    <lineage>
        <taxon>Eukaryota</taxon>
        <taxon>Metazoa</taxon>
        <taxon>Ecdysozoa</taxon>
        <taxon>Nematoda</taxon>
        <taxon>Enoplea</taxon>
        <taxon>Dorylaimia</taxon>
        <taxon>Mermithida</taxon>
        <taxon>Mermithoidea</taxon>
        <taxon>Mermithidae</taxon>
        <taxon>Romanomermis</taxon>
    </lineage>
</organism>
<dbReference type="WBParaSite" id="nRc.2.0.1.t24560-RA">
    <property type="protein sequence ID" value="nRc.2.0.1.t24560-RA"/>
    <property type="gene ID" value="nRc.2.0.1.g24560"/>
</dbReference>
<evidence type="ECO:0000313" key="2">
    <source>
        <dbReference type="WBParaSite" id="nRc.2.0.1.t24560-RA"/>
    </source>
</evidence>
<keyword evidence="1" id="KW-1185">Reference proteome</keyword>
<sequence>MQAQLKMYESIKTNIDKAAKVSKKYFDQKAHRCKINVNDLVLLTNMSKANKIQPNFIGPFIVTDTAHLDGNIVTIDALHAPSQPQTVSTLPLKPFIPHPIRDAFVTEASGPHQLNHTSPLQ</sequence>